<gene>
    <name evidence="1" type="ORF">LITE_LOCUS16418</name>
</gene>
<dbReference type="EMBL" id="CAMGYJ010000005">
    <property type="protein sequence ID" value="CAI0414806.1"/>
    <property type="molecule type" value="Genomic_DNA"/>
</dbReference>
<evidence type="ECO:0000313" key="1">
    <source>
        <dbReference type="EMBL" id="CAI0414806.1"/>
    </source>
</evidence>
<dbReference type="InterPro" id="IPR036047">
    <property type="entry name" value="F-box-like_dom_sf"/>
</dbReference>
<keyword evidence="2" id="KW-1185">Reference proteome</keyword>
<proteinExistence type="predicted"/>
<dbReference type="PANTHER" id="PTHR35546:SF130">
    <property type="entry name" value="EXPRESSED PROTEIN"/>
    <property type="match status" value="1"/>
</dbReference>
<name>A0AAV0K1S1_9ROSI</name>
<evidence type="ECO:0000313" key="2">
    <source>
        <dbReference type="Proteomes" id="UP001154282"/>
    </source>
</evidence>
<sequence>MPMENYISVLDQSHRFRTRLRISSEAPMTINRLGEDLLVEILIRGLPNPRSACRGKLVCKLWSSLISNPRFNRNFVSYHQITNQLNHPPMPSDPYELHLIIRNFLPPMPKQVSDTITVLDCNQDLVLCGFWDVDPYQVRERSRSYLVCNPFTKQWIALPLAPVSRRFKTEANMDRVMKSAFYKDYIEHVTAKATVHMVAEVIKHRLKRIGGKSPPISHNELDVMGADLADVEADIAILGKQIEKLQKALVHQTAELPHLPPCSNQSLVGREPSRWRVKHILGLIARALHLRKHNL</sequence>
<dbReference type="InterPro" id="IPR055290">
    <property type="entry name" value="At3g26010-like"/>
</dbReference>
<dbReference type="SUPFAM" id="SSF81383">
    <property type="entry name" value="F-box domain"/>
    <property type="match status" value="1"/>
</dbReference>
<organism evidence="1 2">
    <name type="scientific">Linum tenue</name>
    <dbReference type="NCBI Taxonomy" id="586396"/>
    <lineage>
        <taxon>Eukaryota</taxon>
        <taxon>Viridiplantae</taxon>
        <taxon>Streptophyta</taxon>
        <taxon>Embryophyta</taxon>
        <taxon>Tracheophyta</taxon>
        <taxon>Spermatophyta</taxon>
        <taxon>Magnoliopsida</taxon>
        <taxon>eudicotyledons</taxon>
        <taxon>Gunneridae</taxon>
        <taxon>Pentapetalae</taxon>
        <taxon>rosids</taxon>
        <taxon>fabids</taxon>
        <taxon>Malpighiales</taxon>
        <taxon>Linaceae</taxon>
        <taxon>Linum</taxon>
    </lineage>
</organism>
<dbReference type="PANTHER" id="PTHR35546">
    <property type="entry name" value="F-BOX PROTEIN INTERACTION DOMAIN PROTEIN-RELATED"/>
    <property type="match status" value="1"/>
</dbReference>
<dbReference type="Proteomes" id="UP001154282">
    <property type="component" value="Unassembled WGS sequence"/>
</dbReference>
<reference evidence="1" key="1">
    <citation type="submission" date="2022-08" db="EMBL/GenBank/DDBJ databases">
        <authorList>
            <person name="Gutierrez-Valencia J."/>
        </authorList>
    </citation>
    <scope>NUCLEOTIDE SEQUENCE</scope>
</reference>
<dbReference type="AlphaFoldDB" id="A0AAV0K1S1"/>
<protein>
    <recommendedName>
        <fullName evidence="3">F-box domain-containing protein</fullName>
    </recommendedName>
</protein>
<comment type="caution">
    <text evidence="1">The sequence shown here is derived from an EMBL/GenBank/DDBJ whole genome shotgun (WGS) entry which is preliminary data.</text>
</comment>
<accession>A0AAV0K1S1</accession>
<evidence type="ECO:0008006" key="3">
    <source>
        <dbReference type="Google" id="ProtNLM"/>
    </source>
</evidence>